<dbReference type="RefSeq" id="WP_231820999.1">
    <property type="nucleotide sequence ID" value="NZ_CP082781.1"/>
</dbReference>
<feature type="domain" description="Major facilitator superfamily (MFS) profile" evidence="6">
    <location>
        <begin position="32"/>
        <end position="469"/>
    </location>
</feature>
<dbReference type="Gene3D" id="1.20.1720.10">
    <property type="entry name" value="Multidrug resistance protein D"/>
    <property type="match status" value="1"/>
</dbReference>
<feature type="transmembrane region" description="Helical" evidence="5">
    <location>
        <begin position="312"/>
        <end position="334"/>
    </location>
</feature>
<dbReference type="InterPro" id="IPR036259">
    <property type="entry name" value="MFS_trans_sf"/>
</dbReference>
<feature type="transmembrane region" description="Helical" evidence="5">
    <location>
        <begin position="30"/>
        <end position="54"/>
    </location>
</feature>
<feature type="transmembrane region" description="Helical" evidence="5">
    <location>
        <begin position="284"/>
        <end position="306"/>
    </location>
</feature>
<evidence type="ECO:0000259" key="6">
    <source>
        <dbReference type="PROSITE" id="PS50850"/>
    </source>
</evidence>
<evidence type="ECO:0000256" key="1">
    <source>
        <dbReference type="ARBA" id="ARBA00004651"/>
    </source>
</evidence>
<dbReference type="InterPro" id="IPR020846">
    <property type="entry name" value="MFS_dom"/>
</dbReference>
<evidence type="ECO:0000256" key="3">
    <source>
        <dbReference type="ARBA" id="ARBA00022989"/>
    </source>
</evidence>
<keyword evidence="2 5" id="KW-0812">Transmembrane</keyword>
<keyword evidence="4 5" id="KW-0472">Membrane</keyword>
<evidence type="ECO:0000256" key="4">
    <source>
        <dbReference type="ARBA" id="ARBA00023136"/>
    </source>
</evidence>
<accession>A0ABY3RXQ4</accession>
<comment type="subcellular location">
    <subcellularLocation>
        <location evidence="1">Cell membrane</location>
        <topology evidence="1">Multi-pass membrane protein</topology>
    </subcellularLocation>
</comment>
<dbReference type="InterPro" id="IPR011701">
    <property type="entry name" value="MFS"/>
</dbReference>
<reference evidence="7 8" key="1">
    <citation type="submission" date="2023-01" db="EMBL/GenBank/DDBJ databases">
        <title>Characterization of estradiol degrading bacteria Microbacterium sp. MZT7 and reveal degrading genes through genome analysis.</title>
        <authorList>
            <person name="Hao P."/>
            <person name="Gao Y."/>
        </authorList>
    </citation>
    <scope>NUCLEOTIDE SEQUENCE [LARGE SCALE GENOMIC DNA]</scope>
    <source>
        <strain evidence="7 8">MZT7</strain>
    </source>
</reference>
<feature type="transmembrane region" description="Helical" evidence="5">
    <location>
        <begin position="66"/>
        <end position="85"/>
    </location>
</feature>
<feature type="transmembrane region" description="Helical" evidence="5">
    <location>
        <begin position="217"/>
        <end position="238"/>
    </location>
</feature>
<feature type="transmembrane region" description="Helical" evidence="5">
    <location>
        <begin position="92"/>
        <end position="114"/>
    </location>
</feature>
<dbReference type="PRINTS" id="PR01036">
    <property type="entry name" value="TCRTETB"/>
</dbReference>
<evidence type="ECO:0000313" key="8">
    <source>
        <dbReference type="Proteomes" id="UP001199642"/>
    </source>
</evidence>
<dbReference type="Proteomes" id="UP001199642">
    <property type="component" value="Chromosome"/>
</dbReference>
<keyword evidence="8" id="KW-1185">Reference proteome</keyword>
<evidence type="ECO:0000313" key="7">
    <source>
        <dbReference type="EMBL" id="UGS27691.1"/>
    </source>
</evidence>
<dbReference type="Gene3D" id="1.20.1250.20">
    <property type="entry name" value="MFS general substrate transporter like domains"/>
    <property type="match status" value="1"/>
</dbReference>
<proteinExistence type="predicted"/>
<feature type="transmembrane region" description="Helical" evidence="5">
    <location>
        <begin position="421"/>
        <end position="441"/>
    </location>
</feature>
<dbReference type="PANTHER" id="PTHR23501">
    <property type="entry name" value="MAJOR FACILITATOR SUPERFAMILY"/>
    <property type="match status" value="1"/>
</dbReference>
<evidence type="ECO:0000256" key="2">
    <source>
        <dbReference type="ARBA" id="ARBA00022692"/>
    </source>
</evidence>
<dbReference type="SUPFAM" id="SSF103473">
    <property type="entry name" value="MFS general substrate transporter"/>
    <property type="match status" value="1"/>
</dbReference>
<organism evidence="7 8">
    <name type="scientific">Microbacterium resistens</name>
    <dbReference type="NCBI Taxonomy" id="156977"/>
    <lineage>
        <taxon>Bacteria</taxon>
        <taxon>Bacillati</taxon>
        <taxon>Actinomycetota</taxon>
        <taxon>Actinomycetes</taxon>
        <taxon>Micrococcales</taxon>
        <taxon>Microbacteriaceae</taxon>
        <taxon>Microbacterium</taxon>
    </lineage>
</organism>
<keyword evidence="3 5" id="KW-1133">Transmembrane helix</keyword>
<name>A0ABY3RXQ4_9MICO</name>
<feature type="transmembrane region" description="Helical" evidence="5">
    <location>
        <begin position="244"/>
        <end position="263"/>
    </location>
</feature>
<evidence type="ECO:0000256" key="5">
    <source>
        <dbReference type="SAM" id="Phobius"/>
    </source>
</evidence>
<feature type="transmembrane region" description="Helical" evidence="5">
    <location>
        <begin position="126"/>
        <end position="143"/>
    </location>
</feature>
<dbReference type="PROSITE" id="PS50850">
    <property type="entry name" value="MFS"/>
    <property type="match status" value="1"/>
</dbReference>
<protein>
    <submittedName>
        <fullName evidence="7">MFS transporter</fullName>
    </submittedName>
</protein>
<feature type="transmembrane region" description="Helical" evidence="5">
    <location>
        <begin position="155"/>
        <end position="177"/>
    </location>
</feature>
<feature type="transmembrane region" description="Helical" evidence="5">
    <location>
        <begin position="183"/>
        <end position="205"/>
    </location>
</feature>
<sequence>MSTETSEIPVAAPPEVVQDRWRDLFSGRRLAVSAVLAGGVGLYAMNLFIAAALMPSIVQDLGGSAYYAWAATGFLLAAVISSMLVSRILGAWGAAASYAVGFLVFAAGAVLSALAPTMGLFITGRVIQGLGGGLLAGLGYAVIRTALPPALWTRAAGLVSAMWGVGTLVGPSVGGLFAELHAWPWAFAALAAVAVVLAIASTRVLPGADRSADARMSVPYASLVLLTLAAAAFSMSSVVPAGPAVAAALALGAVLLVVFLVVDARSASGVLPKLTYQRRNPLKWVYLTVALICAGVMTENFIPLFGQELASLSPLMAGFLGAALSIGWVGAQLFSVSLPDRTVGAVLRCAPLLLTGGLVLFGVLLHDGADIGRVIGWALALLVAGAGIGLAFPHLGVAAMRSSADAAVGAQAAAALSTTQLIANTIASALGGTFVSFGASALGSAQWMVFGLAALTAVAILTAQGVRGR</sequence>
<gene>
    <name evidence="7" type="ORF">K8F61_05790</name>
</gene>
<dbReference type="PANTHER" id="PTHR23501:SF154">
    <property type="entry name" value="MULTIDRUG-EFFLUX TRANSPORTER RV1634-RELATED"/>
    <property type="match status" value="1"/>
</dbReference>
<feature type="transmembrane region" description="Helical" evidence="5">
    <location>
        <begin position="346"/>
        <end position="365"/>
    </location>
</feature>
<dbReference type="EMBL" id="CP082781">
    <property type="protein sequence ID" value="UGS27691.1"/>
    <property type="molecule type" value="Genomic_DNA"/>
</dbReference>
<feature type="transmembrane region" description="Helical" evidence="5">
    <location>
        <begin position="447"/>
        <end position="466"/>
    </location>
</feature>
<feature type="transmembrane region" description="Helical" evidence="5">
    <location>
        <begin position="377"/>
        <end position="400"/>
    </location>
</feature>
<dbReference type="Pfam" id="PF07690">
    <property type="entry name" value="MFS_1"/>
    <property type="match status" value="1"/>
</dbReference>